<sequence length="476" mass="55277">MQLIWYRQDLRTHDHGPLIRAMEKEAGIVGLYIHDERQDEEVLPGVYRMGQNRRRFLAESLIELGKALQRLGISFTIRSGDVVDEVSFAIREYGVEEVLVQDHPSVWERRELEQLMNRHPEIKWSIFEGHTLIKQKDLPVKLGDFPMSFSTFRGKLEKYLGIPKKHSAFSIEDQGLFTEMESRVSLMYQQAEGVTFSLPDFMKSWLDGKKGIVQGGERAGLDRLDSYVSQNGGVYTYKETRDGLFDFEDSSKLSFWLSRGALSPRRVYQALMKVEAEHGRNLSSYWLFFELLWRDYFQWLMRATDERLFVRQGLLNDSLPWHQDQEAFQKWRQGNTGYPLVDAAMAELNQTGFMSNRARQNAASFLTKNLGIDWLWGAAYFEAMLIDFDPASNYGNWAYQAGVGTDLRELRAFNVIGQGKRYDPSGDYARYWLHLPKELPGHVVYDPAKLNMHVKYAEPMVDLDQSIQNRKKELGM</sequence>
<dbReference type="Pfam" id="PF00875">
    <property type="entry name" value="DNA_photolyase"/>
    <property type="match status" value="1"/>
</dbReference>
<comment type="cofactor">
    <cofactor evidence="6 8">
        <name>FAD</name>
        <dbReference type="ChEBI" id="CHEBI:57692"/>
    </cofactor>
    <text evidence="6 8">Binds 1 FAD per subunit.</text>
</comment>
<dbReference type="RefSeq" id="WP_069365986.1">
    <property type="nucleotide sequence ID" value="NZ_CP012502.1"/>
</dbReference>
<dbReference type="Proteomes" id="UP000094463">
    <property type="component" value="Chromosome"/>
</dbReference>
<feature type="site" description="Electron transfer via tryptophanyl radical" evidence="7">
    <location>
        <position position="321"/>
    </location>
</feature>
<dbReference type="Pfam" id="PF03441">
    <property type="entry name" value="FAD_binding_7"/>
    <property type="match status" value="1"/>
</dbReference>
<dbReference type="GO" id="GO:0003677">
    <property type="term" value="F:DNA binding"/>
    <property type="evidence" value="ECO:0007669"/>
    <property type="project" value="TreeGrafter"/>
</dbReference>
<protein>
    <recommendedName>
        <fullName evidence="2 8">Cryptochrome DASH</fullName>
    </recommendedName>
</protein>
<dbReference type="GO" id="GO:0003904">
    <property type="term" value="F:deoxyribodipyrimidine photo-lyase activity"/>
    <property type="evidence" value="ECO:0007669"/>
    <property type="project" value="TreeGrafter"/>
</dbReference>
<dbReference type="OrthoDB" id="9772484at2"/>
<dbReference type="InterPro" id="IPR036155">
    <property type="entry name" value="Crypto/Photolyase_N_sf"/>
</dbReference>
<dbReference type="PRINTS" id="PR00147">
    <property type="entry name" value="DNAPHOTLYASE"/>
</dbReference>
<feature type="binding site" evidence="6">
    <location>
        <begin position="387"/>
        <end position="389"/>
    </location>
    <ligand>
        <name>FAD</name>
        <dbReference type="ChEBI" id="CHEBI:57692"/>
    </ligand>
</feature>
<comment type="similarity">
    <text evidence="1 8">Belongs to the DNA photolyase class-1 family.</text>
</comment>
<evidence type="ECO:0000256" key="7">
    <source>
        <dbReference type="PIRSR" id="PIRSR602081-2"/>
    </source>
</evidence>
<keyword evidence="11" id="KW-1185">Reference proteome</keyword>
<evidence type="ECO:0000256" key="6">
    <source>
        <dbReference type="PIRSR" id="PIRSR602081-1"/>
    </source>
</evidence>
<dbReference type="GO" id="GO:0006281">
    <property type="term" value="P:DNA repair"/>
    <property type="evidence" value="ECO:0007669"/>
    <property type="project" value="InterPro"/>
</dbReference>
<feature type="domain" description="Photolyase/cryptochrome alpha/beta" evidence="9">
    <location>
        <begin position="1"/>
        <end position="132"/>
    </location>
</feature>
<accession>A0A1D7QYI6</accession>
<dbReference type="InterPro" id="IPR018394">
    <property type="entry name" value="DNA_photolyase_1_CS_C"/>
</dbReference>
<dbReference type="InterPro" id="IPR014133">
    <property type="entry name" value="Cry_DASH"/>
</dbReference>
<dbReference type="STRING" id="632773.BBEV_2738"/>
<name>A0A1D7QYI6_9BACI</name>
<evidence type="ECO:0000256" key="1">
    <source>
        <dbReference type="ARBA" id="ARBA00005862"/>
    </source>
</evidence>
<reference evidence="10 11" key="1">
    <citation type="submission" date="2015-08" db="EMBL/GenBank/DDBJ databases">
        <title>The complete genome sequence of Bacillus beveridgei MLTeJB.</title>
        <authorList>
            <person name="Hanson T.E."/>
            <person name="Mesa C."/>
            <person name="Basesman S.M."/>
            <person name="Oremland R.S."/>
        </authorList>
    </citation>
    <scope>NUCLEOTIDE SEQUENCE [LARGE SCALE GENOMIC DNA]</scope>
    <source>
        <strain evidence="10 11">MLTeJB</strain>
    </source>
</reference>
<dbReference type="PROSITE" id="PS51645">
    <property type="entry name" value="PHR_CRY_ALPHA_BETA"/>
    <property type="match status" value="1"/>
</dbReference>
<feature type="binding site" evidence="6">
    <location>
        <position position="237"/>
    </location>
    <ligand>
        <name>FAD</name>
        <dbReference type="ChEBI" id="CHEBI:57692"/>
    </ligand>
</feature>
<evidence type="ECO:0000256" key="4">
    <source>
        <dbReference type="ARBA" id="ARBA00022827"/>
    </source>
</evidence>
<evidence type="ECO:0000313" key="10">
    <source>
        <dbReference type="EMBL" id="AOM84075.1"/>
    </source>
</evidence>
<dbReference type="PANTHER" id="PTHR11455">
    <property type="entry name" value="CRYPTOCHROME"/>
    <property type="match status" value="1"/>
</dbReference>
<dbReference type="SUPFAM" id="SSF52425">
    <property type="entry name" value="Cryptochrome/photolyase, N-terminal domain"/>
    <property type="match status" value="1"/>
</dbReference>
<feature type="site" description="Electron transfer via tryptophanyl radical" evidence="7">
    <location>
        <position position="374"/>
    </location>
</feature>
<evidence type="ECO:0000256" key="5">
    <source>
        <dbReference type="ARBA" id="ARBA00022991"/>
    </source>
</evidence>
<keyword evidence="4 6" id="KW-0274">FAD</keyword>
<evidence type="ECO:0000256" key="3">
    <source>
        <dbReference type="ARBA" id="ARBA00022630"/>
    </source>
</evidence>
<evidence type="ECO:0000256" key="8">
    <source>
        <dbReference type="RuleBase" id="RU367151"/>
    </source>
</evidence>
<dbReference type="InterPro" id="IPR002081">
    <property type="entry name" value="Cryptochrome/DNA_photolyase_1"/>
</dbReference>
<dbReference type="InterPro" id="IPR006050">
    <property type="entry name" value="DNA_photolyase_N"/>
</dbReference>
<dbReference type="GO" id="GO:0071949">
    <property type="term" value="F:FAD binding"/>
    <property type="evidence" value="ECO:0007669"/>
    <property type="project" value="TreeGrafter"/>
</dbReference>
<dbReference type="InterPro" id="IPR036134">
    <property type="entry name" value="Crypto/Photolyase_FAD-like_sf"/>
</dbReference>
<proteinExistence type="inferred from homology"/>
<dbReference type="AlphaFoldDB" id="A0A1D7QYI6"/>
<comment type="function">
    <text evidence="8">May have a photoreceptor function.</text>
</comment>
<keyword evidence="5 8" id="KW-0157">Chromophore</keyword>
<evidence type="ECO:0000256" key="2">
    <source>
        <dbReference type="ARBA" id="ARBA00017881"/>
    </source>
</evidence>
<evidence type="ECO:0000259" key="9">
    <source>
        <dbReference type="PROSITE" id="PS51645"/>
    </source>
</evidence>
<gene>
    <name evidence="10" type="ORF">BBEV_2738</name>
</gene>
<feature type="binding site" evidence="6">
    <location>
        <begin position="250"/>
        <end position="254"/>
    </location>
    <ligand>
        <name>FAD</name>
        <dbReference type="ChEBI" id="CHEBI:57692"/>
    </ligand>
</feature>
<dbReference type="InterPro" id="IPR014729">
    <property type="entry name" value="Rossmann-like_a/b/a_fold"/>
</dbReference>
<dbReference type="KEGG" id="bbev:BBEV_2738"/>
<dbReference type="EMBL" id="CP012502">
    <property type="protein sequence ID" value="AOM84075.1"/>
    <property type="molecule type" value="Genomic_DNA"/>
</dbReference>
<dbReference type="Gene3D" id="1.10.579.10">
    <property type="entry name" value="DNA Cyclobutane Dipyrimidine Photolyase, subunit A, domain 3"/>
    <property type="match status" value="1"/>
</dbReference>
<comment type="cofactor">
    <cofactor evidence="8">
        <name>(6R)-5,10-methylene-5,6,7,8-tetrahydrofolate</name>
        <dbReference type="ChEBI" id="CHEBI:15636"/>
    </cofactor>
    <text evidence="8">Binds 1 5,10-methenyltetrahydrofolate (MTHF) per subunit.</text>
</comment>
<dbReference type="Gene3D" id="1.25.40.80">
    <property type="match status" value="1"/>
</dbReference>
<evidence type="ECO:0000313" key="11">
    <source>
        <dbReference type="Proteomes" id="UP000094463"/>
    </source>
</evidence>
<feature type="binding site" evidence="6">
    <location>
        <begin position="290"/>
        <end position="297"/>
    </location>
    <ligand>
        <name>FAD</name>
        <dbReference type="ChEBI" id="CHEBI:57692"/>
    </ligand>
</feature>
<dbReference type="Gene3D" id="3.40.50.620">
    <property type="entry name" value="HUPs"/>
    <property type="match status" value="1"/>
</dbReference>
<dbReference type="PATRIC" id="fig|632773.3.peg.2876"/>
<feature type="site" description="Electron transfer via tryptophanyl radical" evidence="7">
    <location>
        <position position="397"/>
    </location>
</feature>
<dbReference type="SUPFAM" id="SSF48173">
    <property type="entry name" value="Cryptochrome/photolyase FAD-binding domain"/>
    <property type="match status" value="1"/>
</dbReference>
<dbReference type="PROSITE" id="PS00394">
    <property type="entry name" value="DNA_PHOTOLYASES_1_1"/>
    <property type="match status" value="1"/>
</dbReference>
<dbReference type="NCBIfam" id="TIGR02765">
    <property type="entry name" value="crypto_DASH"/>
    <property type="match status" value="1"/>
</dbReference>
<organism evidence="10 11">
    <name type="scientific">Salisediminibacterium beveridgei</name>
    <dbReference type="NCBI Taxonomy" id="632773"/>
    <lineage>
        <taxon>Bacteria</taxon>
        <taxon>Bacillati</taxon>
        <taxon>Bacillota</taxon>
        <taxon>Bacilli</taxon>
        <taxon>Bacillales</taxon>
        <taxon>Bacillaceae</taxon>
        <taxon>Salisediminibacterium</taxon>
    </lineage>
</organism>
<keyword evidence="3 6" id="KW-0285">Flavoprotein</keyword>
<dbReference type="InterPro" id="IPR005101">
    <property type="entry name" value="Cryptochr/Photolyase_FAD-bd"/>
</dbReference>